<evidence type="ECO:0000259" key="1">
    <source>
        <dbReference type="Pfam" id="PF14947"/>
    </source>
</evidence>
<evidence type="ECO:0000313" key="3">
    <source>
        <dbReference type="Proteomes" id="UP000266745"/>
    </source>
</evidence>
<protein>
    <recommendedName>
        <fullName evidence="1">ArnR1-like winged helix-turn-helix domain-containing protein</fullName>
    </recommendedName>
</protein>
<dbReference type="KEGG" id="tah:SU86_000310"/>
<gene>
    <name evidence="2" type="ORF">SU86_000310</name>
</gene>
<accession>A0A3G1B2B7</accession>
<feature type="domain" description="ArnR1-like winged helix-turn-helix" evidence="1">
    <location>
        <begin position="7"/>
        <end position="83"/>
    </location>
</feature>
<dbReference type="OrthoDB" id="1242at2157"/>
<dbReference type="Gene3D" id="1.10.10.10">
    <property type="entry name" value="Winged helix-like DNA-binding domain superfamily/Winged helix DNA-binding domain"/>
    <property type="match status" value="1"/>
</dbReference>
<reference evidence="2 3" key="1">
    <citation type="journal article" date="2016" name="Sci. Rep.">
        <title>A novel ammonia-oxidizing archaeon from wastewater treatment plant: Its enrichment, physiological and genomic characteristics.</title>
        <authorList>
            <person name="Li Y."/>
            <person name="Ding K."/>
            <person name="Wen X."/>
            <person name="Zhang B."/>
            <person name="Shen B."/>
            <person name="Yang Y."/>
        </authorList>
    </citation>
    <scope>NUCLEOTIDE SEQUENCE [LARGE SCALE GENOMIC DNA]</scope>
    <source>
        <strain evidence="2 3">SAT1</strain>
    </source>
</reference>
<name>A0A3G1B2B7_9ARCH</name>
<dbReference type="SUPFAM" id="SSF46785">
    <property type="entry name" value="Winged helix' DNA-binding domain"/>
    <property type="match status" value="1"/>
</dbReference>
<sequence length="108" mass="12248">MGSKSYRDKIYIIKDIISLLTEYGELNQTALVSYSGLNLKKHKHILDNLETRGLISKTALEEGKRTITIYKATVKGIEFCRLIIEPYEELFPRKSASSTNNLSLLILA</sequence>
<dbReference type="Proteomes" id="UP000266745">
    <property type="component" value="Chromosome"/>
</dbReference>
<keyword evidence="3" id="KW-1185">Reference proteome</keyword>
<evidence type="ECO:0000313" key="2">
    <source>
        <dbReference type="EMBL" id="AJZ75089.1"/>
    </source>
</evidence>
<dbReference type="Pfam" id="PF14947">
    <property type="entry name" value="HTH_45"/>
    <property type="match status" value="1"/>
</dbReference>
<dbReference type="InterPro" id="IPR038723">
    <property type="entry name" value="ArnR1-like_HTH"/>
</dbReference>
<proteinExistence type="predicted"/>
<dbReference type="EMBL" id="CP011097">
    <property type="protein sequence ID" value="AJZ75089.1"/>
    <property type="molecule type" value="Genomic_DNA"/>
</dbReference>
<dbReference type="RefSeq" id="WP_048187455.1">
    <property type="nucleotide sequence ID" value="NZ_CP011097.1"/>
</dbReference>
<dbReference type="InterPro" id="IPR036388">
    <property type="entry name" value="WH-like_DNA-bd_sf"/>
</dbReference>
<dbReference type="AlphaFoldDB" id="A0A3G1B2B7"/>
<dbReference type="InterPro" id="IPR036390">
    <property type="entry name" value="WH_DNA-bd_sf"/>
</dbReference>
<organism evidence="2 3">
    <name type="scientific">Candidatus Nitrosotenuis cloacae</name>
    <dbReference type="NCBI Taxonomy" id="1603555"/>
    <lineage>
        <taxon>Archaea</taxon>
        <taxon>Nitrososphaerota</taxon>
        <taxon>Candidatus Nitrosotenuis</taxon>
    </lineage>
</organism>
<dbReference type="GeneID" id="24874818"/>